<dbReference type="Gene3D" id="3.40.50.300">
    <property type="entry name" value="P-loop containing nucleotide triphosphate hydrolases"/>
    <property type="match status" value="1"/>
</dbReference>
<feature type="domain" description="G" evidence="2">
    <location>
        <begin position="17"/>
        <end position="74"/>
    </location>
</feature>
<accession>A0A067MVI7</accession>
<evidence type="ECO:0000259" key="2">
    <source>
        <dbReference type="Pfam" id="PF01926"/>
    </source>
</evidence>
<keyword evidence="1" id="KW-0175">Coiled coil</keyword>
<reference evidence="4" key="1">
    <citation type="journal article" date="2014" name="Proc. Natl. Acad. Sci. U.S.A.">
        <title>Extensive sampling of basidiomycete genomes demonstrates inadequacy of the white-rot/brown-rot paradigm for wood decay fungi.</title>
        <authorList>
            <person name="Riley R."/>
            <person name="Salamov A.A."/>
            <person name="Brown D.W."/>
            <person name="Nagy L.G."/>
            <person name="Floudas D."/>
            <person name="Held B.W."/>
            <person name="Levasseur A."/>
            <person name="Lombard V."/>
            <person name="Morin E."/>
            <person name="Otillar R."/>
            <person name="Lindquist E.A."/>
            <person name="Sun H."/>
            <person name="LaButti K.M."/>
            <person name="Schmutz J."/>
            <person name="Jabbour D."/>
            <person name="Luo H."/>
            <person name="Baker S.E."/>
            <person name="Pisabarro A.G."/>
            <person name="Walton J.D."/>
            <person name="Blanchette R.A."/>
            <person name="Henrissat B."/>
            <person name="Martin F."/>
            <person name="Cullen D."/>
            <person name="Hibbett D.S."/>
            <person name="Grigoriev I.V."/>
        </authorList>
    </citation>
    <scope>NUCLEOTIDE SEQUENCE [LARGE SCALE GENOMIC DNA]</scope>
    <source>
        <strain evidence="4">FD-172 SS1</strain>
    </source>
</reference>
<sequence length="326" mass="36868">MGLHFPEPNVGPEVLLAVMGPTGSGKTSFVNLASGTSRDFSEDLPDRTADIQITGTFHLDGHRVRLIDTPGFDESQPGSNDADVLQEIAIFLEAIYRAGHKINGLLYFHRITDRRVSETLSQNLAMFRNLCGDEVLKNTFICTTMWDLMPLTTGEDREVELAHDLWAPMISKGASMVRHNGTEYTARTIIARMLDLPPITLQIQQELAVDNRTLMHTSAGAKVNKDIQRKEADLESLLIEAREDLQRAIEDNDMEMIKRIELEMRQYERSLKQIQAESQILARDQDQEIGELARRIRDLETGKCKDPWGTLRWAWQAVSAVSRPVK</sequence>
<evidence type="ECO:0000256" key="1">
    <source>
        <dbReference type="SAM" id="Coils"/>
    </source>
</evidence>
<evidence type="ECO:0000313" key="4">
    <source>
        <dbReference type="Proteomes" id="UP000027195"/>
    </source>
</evidence>
<feature type="coiled-coil region" evidence="1">
    <location>
        <begin position="224"/>
        <end position="284"/>
    </location>
</feature>
<dbReference type="InterPro" id="IPR006073">
    <property type="entry name" value="GTP-bd"/>
</dbReference>
<dbReference type="Proteomes" id="UP000027195">
    <property type="component" value="Unassembled WGS sequence"/>
</dbReference>
<keyword evidence="4" id="KW-1185">Reference proteome</keyword>
<gene>
    <name evidence="3" type="ORF">BOTBODRAFT_127631</name>
</gene>
<evidence type="ECO:0000313" key="3">
    <source>
        <dbReference type="EMBL" id="KDQ18715.1"/>
    </source>
</evidence>
<protein>
    <recommendedName>
        <fullName evidence="2">G domain-containing protein</fullName>
    </recommendedName>
</protein>
<dbReference type="SUPFAM" id="SSF52540">
    <property type="entry name" value="P-loop containing nucleoside triphosphate hydrolases"/>
    <property type="match status" value="1"/>
</dbReference>
<dbReference type="OrthoDB" id="8954335at2759"/>
<proteinExistence type="predicted"/>
<dbReference type="GO" id="GO:0005525">
    <property type="term" value="F:GTP binding"/>
    <property type="evidence" value="ECO:0007669"/>
    <property type="project" value="InterPro"/>
</dbReference>
<dbReference type="InterPro" id="IPR027417">
    <property type="entry name" value="P-loop_NTPase"/>
</dbReference>
<dbReference type="CDD" id="cd00882">
    <property type="entry name" value="Ras_like_GTPase"/>
    <property type="match status" value="1"/>
</dbReference>
<dbReference type="InParanoid" id="A0A067MVI7"/>
<dbReference type="AlphaFoldDB" id="A0A067MVI7"/>
<dbReference type="EMBL" id="KL198021">
    <property type="protein sequence ID" value="KDQ18715.1"/>
    <property type="molecule type" value="Genomic_DNA"/>
</dbReference>
<name>A0A067MVI7_BOTB1</name>
<organism evidence="3 4">
    <name type="scientific">Botryobasidium botryosum (strain FD-172 SS1)</name>
    <dbReference type="NCBI Taxonomy" id="930990"/>
    <lineage>
        <taxon>Eukaryota</taxon>
        <taxon>Fungi</taxon>
        <taxon>Dikarya</taxon>
        <taxon>Basidiomycota</taxon>
        <taxon>Agaricomycotina</taxon>
        <taxon>Agaricomycetes</taxon>
        <taxon>Cantharellales</taxon>
        <taxon>Botryobasidiaceae</taxon>
        <taxon>Botryobasidium</taxon>
    </lineage>
</organism>
<dbReference type="Pfam" id="PF01926">
    <property type="entry name" value="MMR_HSR1"/>
    <property type="match status" value="1"/>
</dbReference>
<dbReference type="HOGENOM" id="CLU_018003_2_1_1"/>